<evidence type="ECO:0000313" key="1">
    <source>
        <dbReference type="EMBL" id="WOJ97077.1"/>
    </source>
</evidence>
<dbReference type="EMBL" id="CP136865">
    <property type="protein sequence ID" value="WOJ97077.1"/>
    <property type="molecule type" value="Genomic_DNA"/>
</dbReference>
<sequence>MNKPLRDDVLPGRHLQSLKSLLLVSVLGSLFSGSLFAQTEPYSYYGGKISTEEKNEAIEACEYQVLVEERRCNRRANKSACIEEVHLECREKHSDTAAKEIPEES</sequence>
<organism evidence="1 2">
    <name type="scientific">Congregibacter brevis</name>
    <dbReference type="NCBI Taxonomy" id="3081201"/>
    <lineage>
        <taxon>Bacteria</taxon>
        <taxon>Pseudomonadati</taxon>
        <taxon>Pseudomonadota</taxon>
        <taxon>Gammaproteobacteria</taxon>
        <taxon>Cellvibrionales</taxon>
        <taxon>Halieaceae</taxon>
        <taxon>Congregibacter</taxon>
    </lineage>
</organism>
<keyword evidence="2" id="KW-1185">Reference proteome</keyword>
<proteinExistence type="predicted"/>
<evidence type="ECO:0008006" key="3">
    <source>
        <dbReference type="Google" id="ProtNLM"/>
    </source>
</evidence>
<dbReference type="Proteomes" id="UP001626549">
    <property type="component" value="Chromosome"/>
</dbReference>
<gene>
    <name evidence="1" type="ORF">R0137_00545</name>
</gene>
<dbReference type="RefSeq" id="WP_407327765.1">
    <property type="nucleotide sequence ID" value="NZ_CP136865.1"/>
</dbReference>
<name>A0ABZ0IC27_9GAMM</name>
<accession>A0ABZ0IC27</accession>
<protein>
    <recommendedName>
        <fullName evidence="3">Secreted protein</fullName>
    </recommendedName>
</protein>
<reference evidence="1 2" key="1">
    <citation type="submission" date="2023-10" db="EMBL/GenBank/DDBJ databases">
        <title>Two novel species belonging to the OM43/NOR5 clade.</title>
        <authorList>
            <person name="Park M."/>
        </authorList>
    </citation>
    <scope>NUCLEOTIDE SEQUENCE [LARGE SCALE GENOMIC DNA]</scope>
    <source>
        <strain evidence="1 2">IMCC45268</strain>
    </source>
</reference>
<evidence type="ECO:0000313" key="2">
    <source>
        <dbReference type="Proteomes" id="UP001626549"/>
    </source>
</evidence>